<name>M1YZ91_NITG3</name>
<reference evidence="2 3" key="1">
    <citation type="journal article" date="2013" name="Front. Microbiol.">
        <title>The genome of Nitrospina gracilis illuminates the metabolism and evolution of the major marine nitrite oxidizer.</title>
        <authorList>
            <person name="Luecker S."/>
            <person name="Nowka B."/>
            <person name="Rattei T."/>
            <person name="Spieck E."/>
            <person name="and Daims H."/>
        </authorList>
    </citation>
    <scope>NUCLEOTIDE SEQUENCE [LARGE SCALE GENOMIC DNA]</scope>
    <source>
        <strain evidence="2 3">3/211</strain>
    </source>
</reference>
<sequence>MKTTKLVSAGLVVLAALFLFVENAISDEDKVRAKIAIEIRSDDDSIWARARDNITSQDKLRIVVIPRTDLHVYVIYSNYEKAQLLLHEKVSGESVLKLPAGSNFFQIDGTRPQEAFWVVCSPEPLESIENDFSGREASHDRWEKMAEGLYDKGGLDIAEKMKKPISMAGAVRSLDMSEDQLKEDLLTFTGQTVLIKRFVFDVTE</sequence>
<dbReference type="Proteomes" id="UP000011704">
    <property type="component" value="Unassembled WGS sequence"/>
</dbReference>
<proteinExistence type="predicted"/>
<keyword evidence="3" id="KW-1185">Reference proteome</keyword>
<feature type="chain" id="PRO_5004019795" description="DUF4384 domain-containing protein" evidence="1">
    <location>
        <begin position="27"/>
        <end position="204"/>
    </location>
</feature>
<protein>
    <recommendedName>
        <fullName evidence="4">DUF4384 domain-containing protein</fullName>
    </recommendedName>
</protein>
<accession>M1YZ91</accession>
<dbReference type="InParanoid" id="M1YZ91"/>
<dbReference type="EMBL" id="CAQJ01000061">
    <property type="protein sequence ID" value="CCQ91040.1"/>
    <property type="molecule type" value="Genomic_DNA"/>
</dbReference>
<evidence type="ECO:0008006" key="4">
    <source>
        <dbReference type="Google" id="ProtNLM"/>
    </source>
</evidence>
<dbReference type="RefSeq" id="WP_005009339.1">
    <property type="nucleotide sequence ID" value="NZ_HG422173.1"/>
</dbReference>
<gene>
    <name evidence="2" type="ORF">NITGR_550042</name>
</gene>
<feature type="signal peptide" evidence="1">
    <location>
        <begin position="1"/>
        <end position="26"/>
    </location>
</feature>
<evidence type="ECO:0000313" key="2">
    <source>
        <dbReference type="EMBL" id="CCQ91040.1"/>
    </source>
</evidence>
<dbReference type="AlphaFoldDB" id="M1YZ91"/>
<evidence type="ECO:0000256" key="1">
    <source>
        <dbReference type="SAM" id="SignalP"/>
    </source>
</evidence>
<dbReference type="HOGENOM" id="CLU_1342102_0_0_0"/>
<comment type="caution">
    <text evidence="2">The sequence shown here is derived from an EMBL/GenBank/DDBJ whole genome shotgun (WGS) entry which is preliminary data.</text>
</comment>
<organism evidence="2 3">
    <name type="scientific">Nitrospina gracilis (strain 3/211)</name>
    <dbReference type="NCBI Taxonomy" id="1266370"/>
    <lineage>
        <taxon>Bacteria</taxon>
        <taxon>Pseudomonadati</taxon>
        <taxon>Nitrospinota/Tectimicrobiota group</taxon>
        <taxon>Nitrospinota</taxon>
        <taxon>Nitrospinia</taxon>
        <taxon>Nitrospinales</taxon>
        <taxon>Nitrospinaceae</taxon>
        <taxon>Nitrospina</taxon>
    </lineage>
</organism>
<dbReference type="STRING" id="1266370.NITGR_550042"/>
<evidence type="ECO:0000313" key="3">
    <source>
        <dbReference type="Proteomes" id="UP000011704"/>
    </source>
</evidence>
<keyword evidence="1" id="KW-0732">Signal</keyword>